<evidence type="ECO:0000313" key="11">
    <source>
        <dbReference type="Proteomes" id="UP000198733"/>
    </source>
</evidence>
<evidence type="ECO:0000256" key="3">
    <source>
        <dbReference type="ARBA" id="ARBA00012737"/>
    </source>
</evidence>
<dbReference type="EMBL" id="FOEH01000001">
    <property type="protein sequence ID" value="SEP67894.1"/>
    <property type="molecule type" value="Genomic_DNA"/>
</dbReference>
<name>A0A1H8ZU41_9BACI</name>
<feature type="domain" description="Glutamine amidotransferase type-2" evidence="9">
    <location>
        <begin position="2"/>
        <end position="217"/>
    </location>
</feature>
<dbReference type="Proteomes" id="UP000198733">
    <property type="component" value="Unassembled WGS sequence"/>
</dbReference>
<organism evidence="10 11">
    <name type="scientific">Virgibacillus subterraneus</name>
    <dbReference type="NCBI Taxonomy" id="621109"/>
    <lineage>
        <taxon>Bacteria</taxon>
        <taxon>Bacillati</taxon>
        <taxon>Bacillota</taxon>
        <taxon>Bacilli</taxon>
        <taxon>Bacillales</taxon>
        <taxon>Bacillaceae</taxon>
        <taxon>Virgibacillus</taxon>
    </lineage>
</organism>
<evidence type="ECO:0000256" key="8">
    <source>
        <dbReference type="ARBA" id="ARBA00048741"/>
    </source>
</evidence>
<keyword evidence="11" id="KW-1185">Reference proteome</keyword>
<dbReference type="InterPro" id="IPR006426">
    <property type="entry name" value="Asn_synth_AEB"/>
</dbReference>
<keyword evidence="4" id="KW-0547">Nucleotide-binding</keyword>
<protein>
    <recommendedName>
        <fullName evidence="3">asparagine synthase (glutamine-hydrolyzing)</fullName>
        <ecNumber evidence="3">6.3.5.4</ecNumber>
    </recommendedName>
</protein>
<comment type="similarity">
    <text evidence="2">Belongs to the asparagine synthetase family.</text>
</comment>
<dbReference type="SUPFAM" id="SSF56235">
    <property type="entry name" value="N-terminal nucleophile aminohydrolases (Ntn hydrolases)"/>
    <property type="match status" value="1"/>
</dbReference>
<dbReference type="InterPro" id="IPR017932">
    <property type="entry name" value="GATase_2_dom"/>
</dbReference>
<dbReference type="InterPro" id="IPR014729">
    <property type="entry name" value="Rossmann-like_a/b/a_fold"/>
</dbReference>
<evidence type="ECO:0000256" key="4">
    <source>
        <dbReference type="ARBA" id="ARBA00022741"/>
    </source>
</evidence>
<comment type="catalytic activity">
    <reaction evidence="8">
        <text>L-aspartate + L-glutamine + ATP + H2O = L-asparagine + L-glutamate + AMP + diphosphate + H(+)</text>
        <dbReference type="Rhea" id="RHEA:12228"/>
        <dbReference type="ChEBI" id="CHEBI:15377"/>
        <dbReference type="ChEBI" id="CHEBI:15378"/>
        <dbReference type="ChEBI" id="CHEBI:29985"/>
        <dbReference type="ChEBI" id="CHEBI:29991"/>
        <dbReference type="ChEBI" id="CHEBI:30616"/>
        <dbReference type="ChEBI" id="CHEBI:33019"/>
        <dbReference type="ChEBI" id="CHEBI:58048"/>
        <dbReference type="ChEBI" id="CHEBI:58359"/>
        <dbReference type="ChEBI" id="CHEBI:456215"/>
        <dbReference type="EC" id="6.3.5.4"/>
    </reaction>
</comment>
<sequence length="667" mass="77214">MSAIAGIYNISEEPVSREHSLGMMKALQKFPADDVQIWQKQNIFLGCHAQWITPESVGEQLPYYDYERQLSITADAIIDNRLELFQKLQIDEDEGEIIPDSQLILLAYYKWGKETPKHLIGDFAFMIWDEKRKRLFGARDFSGARTLYFFHKNQRFAFCTVMQPLLALPYIEKCINEQWLAEYLAIPNMIDVVDSSITVIENIQQVPPSHSISVEDGKIIISKYNTLISVKNVSYKKDEDYVEAFKEVFQTAVNSRLRTFHSVGSQLSGGLDSGAVASFAAKSLQKVNKQLYTYSYIPENDFIDWTPSHRMADEQDYIKSTVKYAGNIEDHYLRFEGRSSISEIDEWLEIMEMPYKFFENSLWLKGIYAEAKHQGIGVLLNGARGNFSISWGPALDYYGLLLKKMKLPRLRDELQRYSLKTGITNKSRLLSVIGKKAFPLMNRLGQPQEVYQLPMLINPEFAKEYKVFNKLQENGIDMDGASKYNIYEIRKRHFEKEFMWNSTGTSGTKLSLRYGVWNRDPTNDIRVIRFCLSLPEEQFVKDGLDRALIRRATEGFLPDRVRLNQKVRGIQGADWIHRSTPSWDSFLEELKQLVKDPIVSNFLNIEMLETAIPKVQEGPRPEYAFDPELRVLMRALIVYRFLKSFYLEGGDIYAKRMAKTNVGSVRH</sequence>
<dbReference type="InterPro" id="IPR051786">
    <property type="entry name" value="ASN_synthetase/amidase"/>
</dbReference>
<keyword evidence="7" id="KW-0315">Glutamine amidotransferase</keyword>
<keyword evidence="6" id="KW-0028">Amino-acid biosynthesis</keyword>
<evidence type="ECO:0000256" key="7">
    <source>
        <dbReference type="ARBA" id="ARBA00022962"/>
    </source>
</evidence>
<dbReference type="CDD" id="cd00712">
    <property type="entry name" value="AsnB"/>
    <property type="match status" value="1"/>
</dbReference>
<keyword evidence="6" id="KW-0061">Asparagine biosynthesis</keyword>
<evidence type="ECO:0000256" key="2">
    <source>
        <dbReference type="ARBA" id="ARBA00005752"/>
    </source>
</evidence>
<dbReference type="PIRSF" id="PIRSF001589">
    <property type="entry name" value="Asn_synthetase_glu-h"/>
    <property type="match status" value="1"/>
</dbReference>
<dbReference type="PANTHER" id="PTHR43284:SF1">
    <property type="entry name" value="ASPARAGINE SYNTHETASE"/>
    <property type="match status" value="1"/>
</dbReference>
<evidence type="ECO:0000256" key="6">
    <source>
        <dbReference type="ARBA" id="ARBA00022888"/>
    </source>
</evidence>
<dbReference type="PROSITE" id="PS51278">
    <property type="entry name" value="GATASE_TYPE_2"/>
    <property type="match status" value="1"/>
</dbReference>
<comment type="caution">
    <text evidence="10">The sequence shown here is derived from an EMBL/GenBank/DDBJ whole genome shotgun (WGS) entry which is preliminary data.</text>
</comment>
<dbReference type="PANTHER" id="PTHR43284">
    <property type="entry name" value="ASPARAGINE SYNTHETASE (GLUTAMINE-HYDROLYZING)"/>
    <property type="match status" value="1"/>
</dbReference>
<dbReference type="Gene3D" id="3.40.50.620">
    <property type="entry name" value="HUPs"/>
    <property type="match status" value="2"/>
</dbReference>
<gene>
    <name evidence="10" type="ORF">SAMN05216232_0554</name>
</gene>
<dbReference type="Gene3D" id="3.60.20.10">
    <property type="entry name" value="Glutamine Phosphoribosylpyrophosphate, subunit 1, domain 1"/>
    <property type="match status" value="1"/>
</dbReference>
<dbReference type="Pfam" id="PF13537">
    <property type="entry name" value="GATase_7"/>
    <property type="match status" value="1"/>
</dbReference>
<dbReference type="Pfam" id="PF00733">
    <property type="entry name" value="Asn_synthase"/>
    <property type="match status" value="1"/>
</dbReference>
<reference evidence="10 11" key="1">
    <citation type="submission" date="2016-10" db="EMBL/GenBank/DDBJ databases">
        <authorList>
            <person name="Varghese N."/>
            <person name="Submissions S."/>
        </authorList>
    </citation>
    <scope>NUCLEOTIDE SEQUENCE [LARGE SCALE GENOMIC DNA]</scope>
    <source>
        <strain evidence="10 11">CGMCC 1.7734</strain>
    </source>
</reference>
<evidence type="ECO:0000313" key="10">
    <source>
        <dbReference type="EMBL" id="SEP67894.1"/>
    </source>
</evidence>
<dbReference type="InterPro" id="IPR029055">
    <property type="entry name" value="Ntn_hydrolases_N"/>
</dbReference>
<dbReference type="EC" id="6.3.5.4" evidence="3"/>
<dbReference type="SUPFAM" id="SSF52402">
    <property type="entry name" value="Adenine nucleotide alpha hydrolases-like"/>
    <property type="match status" value="1"/>
</dbReference>
<proteinExistence type="inferred from homology"/>
<evidence type="ECO:0000259" key="9">
    <source>
        <dbReference type="PROSITE" id="PS51278"/>
    </source>
</evidence>
<dbReference type="RefSeq" id="WP_092502069.1">
    <property type="nucleotide sequence ID" value="NZ_FOEH01000001.1"/>
</dbReference>
<evidence type="ECO:0000256" key="5">
    <source>
        <dbReference type="ARBA" id="ARBA00022840"/>
    </source>
</evidence>
<evidence type="ECO:0000256" key="1">
    <source>
        <dbReference type="ARBA" id="ARBA00005187"/>
    </source>
</evidence>
<keyword evidence="5" id="KW-0067">ATP-binding</keyword>
<comment type="pathway">
    <text evidence="1">Amino-acid biosynthesis; L-asparagine biosynthesis; L-asparagine from L-aspartate (L-Gln route): step 1/1.</text>
</comment>
<accession>A0A1H8ZU41</accession>
<dbReference type="InterPro" id="IPR001962">
    <property type="entry name" value="Asn_synthase"/>
</dbReference>
<dbReference type="InterPro" id="IPR033738">
    <property type="entry name" value="AsnB_N"/>
</dbReference>